<evidence type="ECO:0000256" key="1">
    <source>
        <dbReference type="SAM" id="SignalP"/>
    </source>
</evidence>
<dbReference type="Proteomes" id="UP001219537">
    <property type="component" value="Chromosome 1"/>
</dbReference>
<keyword evidence="1" id="KW-0732">Signal</keyword>
<name>A0AAQ3AZN9_9VIBR</name>
<feature type="chain" id="PRO_5042854358" description="Molecular chaperone" evidence="1">
    <location>
        <begin position="22"/>
        <end position="245"/>
    </location>
</feature>
<dbReference type="InterPro" id="IPR008962">
    <property type="entry name" value="PapD-like_sf"/>
</dbReference>
<feature type="signal peptide" evidence="1">
    <location>
        <begin position="1"/>
        <end position="21"/>
    </location>
</feature>
<dbReference type="EMBL" id="CP117988">
    <property type="protein sequence ID" value="WDG07101.1"/>
    <property type="molecule type" value="Genomic_DNA"/>
</dbReference>
<evidence type="ECO:0008006" key="4">
    <source>
        <dbReference type="Google" id="ProtNLM"/>
    </source>
</evidence>
<evidence type="ECO:0000313" key="3">
    <source>
        <dbReference type="Proteomes" id="UP001219537"/>
    </source>
</evidence>
<dbReference type="RefSeq" id="WP_047479142.1">
    <property type="nucleotide sequence ID" value="NZ_CP117988.1"/>
</dbReference>
<gene>
    <name evidence="2" type="ORF">PUN50_10100</name>
</gene>
<proteinExistence type="predicted"/>
<reference evidence="2" key="1">
    <citation type="submission" date="2023-02" db="EMBL/GenBank/DDBJ databases">
        <title>Isolation, identification, and genome analysis of Vibrio campbellii in the Penaeus vannamei larvae stage.</title>
        <authorList>
            <person name="Huang T."/>
            <person name="Zhang B."/>
        </authorList>
    </citation>
    <scope>NUCLEOTIDE SEQUENCE</scope>
    <source>
        <strain evidence="2">20220413_1</strain>
    </source>
</reference>
<evidence type="ECO:0000313" key="2">
    <source>
        <dbReference type="EMBL" id="WDG07101.1"/>
    </source>
</evidence>
<dbReference type="InterPro" id="IPR013783">
    <property type="entry name" value="Ig-like_fold"/>
</dbReference>
<dbReference type="Gene3D" id="2.60.40.10">
    <property type="entry name" value="Immunoglobulins"/>
    <property type="match status" value="1"/>
</dbReference>
<dbReference type="AlphaFoldDB" id="A0AAQ3AZN9"/>
<protein>
    <recommendedName>
        <fullName evidence="4">Molecular chaperone</fullName>
    </recommendedName>
</protein>
<sequence>MKKTLCAISLTLAATAIPAQAIGIDQMIKFAQDGEAVFTITNNDGYRQYVNVLVADVDVKNGELTYTPYTRENIEKWSLQVQPPRAVIDNKMRKSFKATYTSPTLNEDYDKVYQLTFAPTPYFPEGEQPGQAVQVAIGFAPLLIVPAKKDQPLDFDMSYKSGKVNIVNNGGSYINVLMDTCPVTAVGEERDSCYKVVYVLKDRKLSVDLTEQMKAADKLRIEVRTHNGDFKQDFDLSNNEAVSEK</sequence>
<dbReference type="SUPFAM" id="SSF49354">
    <property type="entry name" value="PapD-like"/>
    <property type="match status" value="1"/>
</dbReference>
<accession>A0AAQ3AZN9</accession>
<organism evidence="2 3">
    <name type="scientific">Vibrio campbellii</name>
    <dbReference type="NCBI Taxonomy" id="680"/>
    <lineage>
        <taxon>Bacteria</taxon>
        <taxon>Pseudomonadati</taxon>
        <taxon>Pseudomonadota</taxon>
        <taxon>Gammaproteobacteria</taxon>
        <taxon>Vibrionales</taxon>
        <taxon>Vibrionaceae</taxon>
        <taxon>Vibrio</taxon>
    </lineage>
</organism>